<organism evidence="3 4">
    <name type="scientific">Marinobacter vinifirmus</name>
    <dbReference type="NCBI Taxonomy" id="355591"/>
    <lineage>
        <taxon>Bacteria</taxon>
        <taxon>Pseudomonadati</taxon>
        <taxon>Pseudomonadota</taxon>
        <taxon>Gammaproteobacteria</taxon>
        <taxon>Pseudomonadales</taxon>
        <taxon>Marinobacteraceae</taxon>
        <taxon>Marinobacter</taxon>
    </lineage>
</organism>
<reference evidence="3 4" key="1">
    <citation type="submission" date="2019-07" db="EMBL/GenBank/DDBJ databases">
        <title>The pathways for chlorine oxyanion respiration interact through the shared metabolite chlorate.</title>
        <authorList>
            <person name="Barnum T.P."/>
            <person name="Cheng Y."/>
            <person name="Hill K.A."/>
            <person name="Lucas L.N."/>
            <person name="Carlson H.K."/>
            <person name="Coates J.D."/>
        </authorList>
    </citation>
    <scope>NUCLEOTIDE SEQUENCE [LARGE SCALE GENOMIC DNA]</scope>
    <source>
        <strain evidence="3">UCB</strain>
    </source>
</reference>
<accession>A0A558B2Y7</accession>
<dbReference type="PANTHER" id="PTHR43685">
    <property type="entry name" value="GLYCOSYLTRANSFERASE"/>
    <property type="match status" value="1"/>
</dbReference>
<dbReference type="InterPro" id="IPR050834">
    <property type="entry name" value="Glycosyltransf_2"/>
</dbReference>
<dbReference type="Proteomes" id="UP000319142">
    <property type="component" value="Unassembled WGS sequence"/>
</dbReference>
<dbReference type="SUPFAM" id="SSF53756">
    <property type="entry name" value="UDP-Glycosyltransferase/glycogen phosphorylase"/>
    <property type="match status" value="1"/>
</dbReference>
<dbReference type="Pfam" id="PF13439">
    <property type="entry name" value="Glyco_transf_4"/>
    <property type="match status" value="1"/>
</dbReference>
<dbReference type="EMBL" id="VMRX01000051">
    <property type="protein sequence ID" value="TVT30875.1"/>
    <property type="molecule type" value="Genomic_DNA"/>
</dbReference>
<evidence type="ECO:0000313" key="3">
    <source>
        <dbReference type="EMBL" id="TVT30875.1"/>
    </source>
</evidence>
<feature type="domain" description="Glycosyltransferase subfamily 4-like N-terminal" evidence="2">
    <location>
        <begin position="70"/>
        <end position="245"/>
    </location>
</feature>
<sequence>MFTEANKLFRKGEYQKAADLYLALYKETGAQVYKSSYDFVKKYVAIKRKGSLTSRVCICTSGVLGPTVAGGIGTAMTNLAIALKKSGAEVTILYCAHPYYARKDYRYWKDKFSESYGIEFSVIEKGKYYGTEEMVRSYEAYRYVKEERFDVAIYHDYHGLGFYSAVAKKLGQLDGTKIVVNGHGNMELSYLHGSKIKTTTKECVIKYMEAKSVELADDFVCPSKGYIDFWSSIAKIPASTTKIPNVNYIETEKLLLNDFLISRPEVEGSKVSSNDECHNYYFYSRLERLKGLEVFIEFCKRRKLFGGKKCKFWFYGNSVSIDGVKSEVFIDKQLMGSGVDYEIVLSPTPSSFFSDIKANNGVLVFASLGENSPCTVVEACQHEIPLIVSDIPGVLELLDEKSVRKCSFTTGCAEAILSRALEFEKEKIIPHLSYTNDEVKGQWSKLLLTNSSEEKRLEPKVDGLSLSVVIPTIGRVEYLEQTLAAFARQTELPLEIIVVDDGSENHIEVKEVAAKYGCTYLRTEKKFKGKACNLGAKKSNGSILVFFDDDDLPAQDYLEKIRNAYARSSVDVVSTFAEVFDNEDQSAPRYVSMALGNSFGANILENYFGKGCFAIRKDKFFGIGGYNVDEENIPLVDYRFYMKACLNKLSIEVIPEPLYFYRKNSTQSLYSSAKDSTKIYKTKRALKKILLDNHEGDVSEMISFFVDNLMPPKMVDVAGSVKGTGALAAKANSRKSTWLNESVYSVSIMAKNLSQLGRFEIDFWSSDLSHVLLAEINYERQEIYLNRKEDGAFVGGVIKSVKLPEDQFRMNITIEGPFIVFQANEEVLLKERLERKHLNIRKLAYPDGLSVRFGEVLALAN</sequence>
<dbReference type="GO" id="GO:0016757">
    <property type="term" value="F:glycosyltransferase activity"/>
    <property type="evidence" value="ECO:0007669"/>
    <property type="project" value="UniProtKB-ARBA"/>
</dbReference>
<dbReference type="Gene3D" id="3.90.550.10">
    <property type="entry name" value="Spore Coat Polysaccharide Biosynthesis Protein SpsA, Chain A"/>
    <property type="match status" value="1"/>
</dbReference>
<dbReference type="InterPro" id="IPR028098">
    <property type="entry name" value="Glyco_trans_4-like_N"/>
</dbReference>
<comment type="caution">
    <text evidence="3">The sequence shown here is derived from an EMBL/GenBank/DDBJ whole genome shotgun (WGS) entry which is preliminary data.</text>
</comment>
<evidence type="ECO:0000259" key="1">
    <source>
        <dbReference type="Pfam" id="PF00535"/>
    </source>
</evidence>
<dbReference type="Pfam" id="PF00535">
    <property type="entry name" value="Glycos_transf_2"/>
    <property type="match status" value="1"/>
</dbReference>
<name>A0A558B2Y7_9GAMM</name>
<proteinExistence type="predicted"/>
<dbReference type="InterPro" id="IPR001173">
    <property type="entry name" value="Glyco_trans_2-like"/>
</dbReference>
<dbReference type="InterPro" id="IPR029044">
    <property type="entry name" value="Nucleotide-diphossugar_trans"/>
</dbReference>
<dbReference type="CDD" id="cd03801">
    <property type="entry name" value="GT4_PimA-like"/>
    <property type="match status" value="1"/>
</dbReference>
<dbReference type="SUPFAM" id="SSF53448">
    <property type="entry name" value="Nucleotide-diphospho-sugar transferases"/>
    <property type="match status" value="1"/>
</dbReference>
<evidence type="ECO:0000259" key="2">
    <source>
        <dbReference type="Pfam" id="PF13439"/>
    </source>
</evidence>
<dbReference type="CDD" id="cd00761">
    <property type="entry name" value="Glyco_tranf_GTA_type"/>
    <property type="match status" value="1"/>
</dbReference>
<protein>
    <submittedName>
        <fullName evidence="3">Glycosyltransferase</fullName>
    </submittedName>
</protein>
<keyword evidence="3" id="KW-0808">Transferase</keyword>
<dbReference type="PANTHER" id="PTHR43685:SF2">
    <property type="entry name" value="GLYCOSYLTRANSFERASE 2-LIKE DOMAIN-CONTAINING PROTEIN"/>
    <property type="match status" value="1"/>
</dbReference>
<feature type="domain" description="Glycosyltransferase 2-like" evidence="1">
    <location>
        <begin position="467"/>
        <end position="590"/>
    </location>
</feature>
<dbReference type="Gene3D" id="3.40.50.2000">
    <property type="entry name" value="Glycogen Phosphorylase B"/>
    <property type="match status" value="2"/>
</dbReference>
<dbReference type="RefSeq" id="WP_273135034.1">
    <property type="nucleotide sequence ID" value="NZ_VMRX01000051.1"/>
</dbReference>
<evidence type="ECO:0000313" key="4">
    <source>
        <dbReference type="Proteomes" id="UP000319142"/>
    </source>
</evidence>
<dbReference type="AlphaFoldDB" id="A0A558B2Y7"/>
<gene>
    <name evidence="3" type="ORF">FHK81_16155</name>
</gene>